<feature type="region of interest" description="Disordered" evidence="1">
    <location>
        <begin position="35"/>
        <end position="61"/>
    </location>
</feature>
<protein>
    <submittedName>
        <fullName evidence="2">Uncharacterized protein</fullName>
    </submittedName>
</protein>
<dbReference type="Proteomes" id="UP000316798">
    <property type="component" value="Chromosome"/>
</dbReference>
<proteinExistence type="predicted"/>
<dbReference type="EMBL" id="CP035503">
    <property type="protein sequence ID" value="QDL37205.1"/>
    <property type="molecule type" value="Genomic_DNA"/>
</dbReference>
<dbReference type="AlphaFoldDB" id="A0A515D9W1"/>
<evidence type="ECO:0000256" key="1">
    <source>
        <dbReference type="SAM" id="MobiDB-lite"/>
    </source>
</evidence>
<evidence type="ECO:0000313" key="2">
    <source>
        <dbReference type="EMBL" id="QDL37205.1"/>
    </source>
</evidence>
<organism evidence="2 3">
    <name type="scientific">Rhodoferax sediminis</name>
    <dbReference type="NCBI Taxonomy" id="2509614"/>
    <lineage>
        <taxon>Bacteria</taxon>
        <taxon>Pseudomonadati</taxon>
        <taxon>Pseudomonadota</taxon>
        <taxon>Betaproteobacteria</taxon>
        <taxon>Burkholderiales</taxon>
        <taxon>Comamonadaceae</taxon>
        <taxon>Rhodoferax</taxon>
    </lineage>
</organism>
<sequence>MYKKFTDLSMVLDHGAASLFEVAWVYGHHAQGQLDGVGVSQRGDSSSRHADLKSSRATQKHACIPATRQAPSILEDCSQNHGIAGHNIRETCQLIPIKARE</sequence>
<reference evidence="2 3" key="1">
    <citation type="submission" date="2019-01" db="EMBL/GenBank/DDBJ databases">
        <title>Genomic insights into a novel species Rhodoferax sp.</title>
        <authorList>
            <person name="Jin L."/>
        </authorList>
    </citation>
    <scope>NUCLEOTIDE SEQUENCE [LARGE SCALE GENOMIC DNA]</scope>
    <source>
        <strain evidence="2 3">CHu59-6-5</strain>
    </source>
</reference>
<dbReference type="RefSeq" id="WP_142818373.1">
    <property type="nucleotide sequence ID" value="NZ_CP035503.1"/>
</dbReference>
<accession>A0A515D9W1</accession>
<dbReference type="KEGG" id="rhf:EUB48_07830"/>
<gene>
    <name evidence="2" type="ORF">EUB48_07830</name>
</gene>
<evidence type="ECO:0000313" key="3">
    <source>
        <dbReference type="Proteomes" id="UP000316798"/>
    </source>
</evidence>
<feature type="compositionally biased region" description="Basic and acidic residues" evidence="1">
    <location>
        <begin position="45"/>
        <end position="54"/>
    </location>
</feature>
<keyword evidence="3" id="KW-1185">Reference proteome</keyword>
<name>A0A515D9W1_9BURK</name>